<gene>
    <name evidence="1" type="ORF">SKP52_10905</name>
</gene>
<accession>A0A0A7PMC2</accession>
<protein>
    <submittedName>
        <fullName evidence="1">Uncharacterized protein</fullName>
    </submittedName>
</protein>
<dbReference type="EMBL" id="CP009122">
    <property type="protein sequence ID" value="AJA09082.1"/>
    <property type="molecule type" value="Genomic_DNA"/>
</dbReference>
<dbReference type="Proteomes" id="UP000030907">
    <property type="component" value="Chromosome"/>
</dbReference>
<organism evidence="1 2">
    <name type="scientific">Sphingopyxis fribergensis</name>
    <dbReference type="NCBI Taxonomy" id="1515612"/>
    <lineage>
        <taxon>Bacteria</taxon>
        <taxon>Pseudomonadati</taxon>
        <taxon>Pseudomonadota</taxon>
        <taxon>Alphaproteobacteria</taxon>
        <taxon>Sphingomonadales</taxon>
        <taxon>Sphingomonadaceae</taxon>
        <taxon>Sphingopyxis</taxon>
    </lineage>
</organism>
<dbReference type="AlphaFoldDB" id="A0A0A7PMC2"/>
<evidence type="ECO:0000313" key="2">
    <source>
        <dbReference type="Proteomes" id="UP000030907"/>
    </source>
</evidence>
<keyword evidence="2" id="KW-1185">Reference proteome</keyword>
<dbReference type="HOGENOM" id="CLU_1365466_0_0_5"/>
<reference evidence="1 2" key="1">
    <citation type="journal article" date="2015" name="Int. J. Syst. Evol. Microbiol.">
        <title>Description of Sphingopyxis fribergensis sp. nov. - a soil bacterium with the ability to degrade styrene and phenylacetic acid.</title>
        <authorList>
            <person name="Oelschlagel M."/>
            <person name="Ruckert C."/>
            <person name="Kalinowski J."/>
            <person name="Schmidt G."/>
            <person name="Schlomann M."/>
            <person name="Tischler D."/>
        </authorList>
    </citation>
    <scope>NUCLEOTIDE SEQUENCE [LARGE SCALE GENOMIC DNA]</scope>
    <source>
        <strain evidence="1 2">Kp5.2</strain>
    </source>
</reference>
<dbReference type="KEGG" id="sphk:SKP52_10905"/>
<sequence>MNWAMIENDEQLKVAVSQASSLVQEISDYVKANPRQDFYGRIRFPRGFIKTAPEIRRNLRFIENETLKRNVSYALMTHEVLRWNVFHTDLAGQAQEMLIKEAVCLLGNVCESITIFPAEHGLGRGSGFKKRTERLRAMDVIDDRCLRLLEWLWGKRNQEHLYDVPFLEWNHYEKKDWYKSVRAFRSLRDGLNEWRGFAAA</sequence>
<proteinExistence type="predicted"/>
<evidence type="ECO:0000313" key="1">
    <source>
        <dbReference type="EMBL" id="AJA09082.1"/>
    </source>
</evidence>
<name>A0A0A7PMC2_9SPHN</name>